<dbReference type="Proteomes" id="UP000304148">
    <property type="component" value="Chromosome"/>
</dbReference>
<dbReference type="EMBL" id="LS992241">
    <property type="protein sequence ID" value="SYX83735.1"/>
    <property type="molecule type" value="Genomic_DNA"/>
</dbReference>
<feature type="domain" description="Elongation factor G-binding protein N-terminal" evidence="1">
    <location>
        <begin position="5"/>
        <end position="87"/>
    </location>
</feature>
<dbReference type="CDD" id="cd16342">
    <property type="entry name" value="FusC_FusB"/>
    <property type="match status" value="1"/>
</dbReference>
<dbReference type="Pfam" id="PF16571">
    <property type="entry name" value="FBP_C"/>
    <property type="match status" value="1"/>
</dbReference>
<evidence type="ECO:0000313" key="4">
    <source>
        <dbReference type="Proteomes" id="UP000304148"/>
    </source>
</evidence>
<reference evidence="4" key="1">
    <citation type="submission" date="2018-08" db="EMBL/GenBank/DDBJ databases">
        <authorList>
            <person name="Chevrot R."/>
        </authorList>
    </citation>
    <scope>NUCLEOTIDE SEQUENCE [LARGE SCALE GENOMIC DNA]</scope>
</reference>
<dbReference type="InterPro" id="IPR038344">
    <property type="entry name" value="EF-G_N_sf"/>
</dbReference>
<organism evidence="3 4">
    <name type="scientific">Paenibacillus alvei</name>
    <name type="common">Bacillus alvei</name>
    <dbReference type="NCBI Taxonomy" id="44250"/>
    <lineage>
        <taxon>Bacteria</taxon>
        <taxon>Bacillati</taxon>
        <taxon>Bacillota</taxon>
        <taxon>Bacilli</taxon>
        <taxon>Bacillales</taxon>
        <taxon>Paenibacillaceae</taxon>
        <taxon>Paenibacillus</taxon>
    </lineage>
</organism>
<proteinExistence type="predicted"/>
<evidence type="ECO:0000259" key="1">
    <source>
        <dbReference type="Pfam" id="PF07299"/>
    </source>
</evidence>
<sequence>MKTPFIRNHQYNLIKKQATLLQHTCQTVADPKIVDTVRYSAFTKITEAFQMAEEQQLRLLERITTLDKTEEFSQFLLSLEPYLIEFEQVTDKQLKKLYPKSKKLKLPNMEGLDLRHTTYLGWTDIGTNRMYLIHQLDGRLVGIEGKFTQAKKKGTCFLCNRQEEVALFTAETKTKPANATPDYYKAIGNYMCMNSQTCNQNITDTTALEMFIRSIIG</sequence>
<evidence type="ECO:0000259" key="2">
    <source>
        <dbReference type="Pfam" id="PF16571"/>
    </source>
</evidence>
<gene>
    <name evidence="3" type="ORF">PBLR_12157</name>
</gene>
<dbReference type="Gene3D" id="1.20.1280.250">
    <property type="match status" value="1"/>
</dbReference>
<feature type="domain" description="Elongation factor G-binding protein C-terminal treble-clef zinc-finger" evidence="2">
    <location>
        <begin position="101"/>
        <end position="205"/>
    </location>
</feature>
<dbReference type="RefSeq" id="WP_138185762.1">
    <property type="nucleotide sequence ID" value="NZ_LS992241.1"/>
</dbReference>
<name>A0A383R9F0_PAEAL</name>
<evidence type="ECO:0000313" key="3">
    <source>
        <dbReference type="EMBL" id="SYX83735.1"/>
    </source>
</evidence>
<protein>
    <submittedName>
        <fullName evidence="3">Fibronectin-binding family protein</fullName>
    </submittedName>
</protein>
<dbReference type="AlphaFoldDB" id="A0A383R9F0"/>
<dbReference type="Pfam" id="PF07299">
    <property type="entry name" value="EF-G-binding_N"/>
    <property type="match status" value="1"/>
</dbReference>
<accession>A0A383R9F0</accession>
<dbReference type="InterPro" id="IPR010841">
    <property type="entry name" value="EF-G-binding_N"/>
</dbReference>
<dbReference type="InterPro" id="IPR032330">
    <property type="entry name" value="EF-G-binding_C"/>
</dbReference>